<dbReference type="NCBIfam" id="TIGR02379">
    <property type="entry name" value="ECA_wecE"/>
    <property type="match status" value="1"/>
</dbReference>
<dbReference type="InterPro" id="IPR015421">
    <property type="entry name" value="PyrdxlP-dep_Trfase_major"/>
</dbReference>
<evidence type="ECO:0000256" key="3">
    <source>
        <dbReference type="PIRSR" id="PIRSR000390-2"/>
    </source>
</evidence>
<dbReference type="InterPro" id="IPR015424">
    <property type="entry name" value="PyrdxlP-dep_Trfase"/>
</dbReference>
<gene>
    <name evidence="5" type="ORF">LX77_01917</name>
</gene>
<comment type="caution">
    <text evidence="5">The sequence shown here is derived from an EMBL/GenBank/DDBJ whole genome shotgun (WGS) entry which is preliminary data.</text>
</comment>
<protein>
    <submittedName>
        <fullName evidence="5">dTDP-4-amino-4,6-dideoxygalactose transaminase</fullName>
    </submittedName>
</protein>
<evidence type="ECO:0000256" key="2">
    <source>
        <dbReference type="PIRSR" id="PIRSR000390-1"/>
    </source>
</evidence>
<evidence type="ECO:0000313" key="5">
    <source>
        <dbReference type="EMBL" id="RAJ24365.1"/>
    </source>
</evidence>
<proteinExistence type="inferred from homology"/>
<dbReference type="AlphaFoldDB" id="A0A1A7QWM5"/>
<sequence length="379" mass="43167">MKIPFNKPYLTGKETFYIQDAVYSGHLSGNGKYTKKCQTFFEEKYKFKKTLLTTSCTDALEMCAMLLDIKEGDEVIMPSYTFVSTALAFVRQGAKIVFVDSGKSQPNMDVDAIESLINNNTKAIVPVHYAGVAVEMDKIMQLADRYNLYVVEDAAQGVDSYYKNKPLGGVGHLGAFSFHETKNVIAGEGGLLIINEDKFIERAEILWEKGTNRASFFRGEINKYGWVDTGSSFLPSELTAAFLFAQLENIEEIQKKRISNWHHYYNGLISLEKEGKLKLPVVTENATNNGHMFYIVCNSENDRAQLIDFLKKKNIFAVFHYLSLHNSNYYSSIHGGRELPQSDYYSNHLLRLPMYYELEELSIDKIVKTIKEFYSSKTT</sequence>
<dbReference type="NCBIfam" id="NF008687">
    <property type="entry name" value="PRK11706.1"/>
    <property type="match status" value="1"/>
</dbReference>
<keyword evidence="3 4" id="KW-0663">Pyridoxal phosphate</keyword>
<keyword evidence="6" id="KW-1185">Reference proteome</keyword>
<name>A0A1A7QWM5_9FLAO</name>
<reference evidence="5 6" key="1">
    <citation type="submission" date="2018-06" db="EMBL/GenBank/DDBJ databases">
        <title>Genomic Encyclopedia of Archaeal and Bacterial Type Strains, Phase II (KMG-II): from individual species to whole genera.</title>
        <authorList>
            <person name="Goeker M."/>
        </authorList>
    </citation>
    <scope>NUCLEOTIDE SEQUENCE [LARGE SCALE GENOMIC DNA]</scope>
    <source>
        <strain evidence="5 6">DSM 12408</strain>
    </source>
</reference>
<dbReference type="PANTHER" id="PTHR30244:SF34">
    <property type="entry name" value="DTDP-4-AMINO-4,6-DIDEOXYGALACTOSE TRANSAMINASE"/>
    <property type="match status" value="1"/>
</dbReference>
<dbReference type="EMBL" id="QLLQ01000006">
    <property type="protein sequence ID" value="RAJ24365.1"/>
    <property type="molecule type" value="Genomic_DNA"/>
</dbReference>
<dbReference type="InterPro" id="IPR012749">
    <property type="entry name" value="WecE-like"/>
</dbReference>
<dbReference type="STRING" id="49280.A9996_15380"/>
<dbReference type="RefSeq" id="WP_066437054.1">
    <property type="nucleotide sequence ID" value="NZ_LZRN01000040.1"/>
</dbReference>
<evidence type="ECO:0000256" key="1">
    <source>
        <dbReference type="ARBA" id="ARBA00037999"/>
    </source>
</evidence>
<comment type="similarity">
    <text evidence="1 4">Belongs to the DegT/DnrJ/EryC1 family.</text>
</comment>
<dbReference type="CDD" id="cd00616">
    <property type="entry name" value="AHBA_syn"/>
    <property type="match status" value="1"/>
</dbReference>
<feature type="active site" description="Proton acceptor" evidence="2">
    <location>
        <position position="182"/>
    </location>
</feature>
<dbReference type="PANTHER" id="PTHR30244">
    <property type="entry name" value="TRANSAMINASE"/>
    <property type="match status" value="1"/>
</dbReference>
<dbReference type="PIRSF" id="PIRSF000390">
    <property type="entry name" value="PLP_StrS"/>
    <property type="match status" value="1"/>
</dbReference>
<dbReference type="Proteomes" id="UP000248987">
    <property type="component" value="Unassembled WGS sequence"/>
</dbReference>
<accession>A0A1A7QWM5</accession>
<feature type="modified residue" description="N6-(pyridoxal phosphate)lysine" evidence="3">
    <location>
        <position position="182"/>
    </location>
</feature>
<dbReference type="InterPro" id="IPR000653">
    <property type="entry name" value="DegT/StrS_aminotransferase"/>
</dbReference>
<dbReference type="FunFam" id="3.40.640.10:FF:000037">
    <property type="entry name" value="dTDP-4-amino-4,6-dideoxygalactose transaminase"/>
    <property type="match status" value="1"/>
</dbReference>
<evidence type="ECO:0000256" key="4">
    <source>
        <dbReference type="RuleBase" id="RU004508"/>
    </source>
</evidence>
<dbReference type="GO" id="GO:0000271">
    <property type="term" value="P:polysaccharide biosynthetic process"/>
    <property type="evidence" value="ECO:0007669"/>
    <property type="project" value="TreeGrafter"/>
</dbReference>
<evidence type="ECO:0000313" key="6">
    <source>
        <dbReference type="Proteomes" id="UP000248987"/>
    </source>
</evidence>
<organism evidence="5 6">
    <name type="scientific">Gelidibacter algens</name>
    <dbReference type="NCBI Taxonomy" id="49280"/>
    <lineage>
        <taxon>Bacteria</taxon>
        <taxon>Pseudomonadati</taxon>
        <taxon>Bacteroidota</taxon>
        <taxon>Flavobacteriia</taxon>
        <taxon>Flavobacteriales</taxon>
        <taxon>Flavobacteriaceae</taxon>
        <taxon>Gelidibacter</taxon>
    </lineage>
</organism>
<dbReference type="Pfam" id="PF01041">
    <property type="entry name" value="DegT_DnrJ_EryC1"/>
    <property type="match status" value="1"/>
</dbReference>
<dbReference type="GO" id="GO:0019180">
    <property type="term" value="F:dTDP-4-amino-4,6-dideoxygalactose transaminase activity"/>
    <property type="evidence" value="ECO:0007669"/>
    <property type="project" value="TreeGrafter"/>
</dbReference>
<dbReference type="OrthoDB" id="9810913at2"/>
<dbReference type="Gene3D" id="3.40.640.10">
    <property type="entry name" value="Type I PLP-dependent aspartate aminotransferase-like (Major domain)"/>
    <property type="match status" value="1"/>
</dbReference>
<dbReference type="GO" id="GO:0030170">
    <property type="term" value="F:pyridoxal phosphate binding"/>
    <property type="evidence" value="ECO:0007669"/>
    <property type="project" value="TreeGrafter"/>
</dbReference>
<dbReference type="SUPFAM" id="SSF53383">
    <property type="entry name" value="PLP-dependent transferases"/>
    <property type="match status" value="1"/>
</dbReference>